<dbReference type="GO" id="GO:0016020">
    <property type="term" value="C:membrane"/>
    <property type="evidence" value="ECO:0007669"/>
    <property type="project" value="UniProtKB-SubCell"/>
</dbReference>
<keyword evidence="10" id="KW-1185">Reference proteome</keyword>
<dbReference type="InterPro" id="IPR004761">
    <property type="entry name" value="Spore_GerAB"/>
</dbReference>
<dbReference type="RefSeq" id="WP_190240408.1">
    <property type="nucleotide sequence ID" value="NZ_QFGA01000002.1"/>
</dbReference>
<gene>
    <name evidence="9" type="primary">yndE_5</name>
    <name evidence="9" type="ORF">Psch_02350</name>
</gene>
<evidence type="ECO:0000256" key="3">
    <source>
        <dbReference type="ARBA" id="ARBA00022448"/>
    </source>
</evidence>
<feature type="transmembrane region" description="Helical" evidence="8">
    <location>
        <begin position="339"/>
        <end position="358"/>
    </location>
</feature>
<feature type="transmembrane region" description="Helical" evidence="8">
    <location>
        <begin position="86"/>
        <end position="107"/>
    </location>
</feature>
<dbReference type="NCBIfam" id="TIGR00912">
    <property type="entry name" value="2A0309"/>
    <property type="match status" value="1"/>
</dbReference>
<evidence type="ECO:0000256" key="1">
    <source>
        <dbReference type="ARBA" id="ARBA00004141"/>
    </source>
</evidence>
<evidence type="ECO:0000256" key="5">
    <source>
        <dbReference type="ARBA" id="ARBA00022692"/>
    </source>
</evidence>
<protein>
    <submittedName>
        <fullName evidence="9">Spore germination protein YndE</fullName>
    </submittedName>
</protein>
<evidence type="ECO:0000256" key="6">
    <source>
        <dbReference type="ARBA" id="ARBA00022989"/>
    </source>
</evidence>
<feature type="transmembrane region" description="Helical" evidence="8">
    <location>
        <begin position="270"/>
        <end position="295"/>
    </location>
</feature>
<feature type="transmembrane region" description="Helical" evidence="8">
    <location>
        <begin position="188"/>
        <end position="209"/>
    </location>
</feature>
<dbReference type="Pfam" id="PF03845">
    <property type="entry name" value="Spore_permease"/>
    <property type="match status" value="1"/>
</dbReference>
<proteinExistence type="inferred from homology"/>
<evidence type="ECO:0000256" key="8">
    <source>
        <dbReference type="SAM" id="Phobius"/>
    </source>
</evidence>
<feature type="transmembrane region" description="Helical" evidence="8">
    <location>
        <begin position="221"/>
        <end position="243"/>
    </location>
</feature>
<comment type="caution">
    <text evidence="9">The sequence shown here is derived from an EMBL/GenBank/DDBJ whole genome shotgun (WGS) entry which is preliminary data.</text>
</comment>
<feature type="transmembrane region" description="Helical" evidence="8">
    <location>
        <begin position="41"/>
        <end position="66"/>
    </location>
</feature>
<organism evidence="9 10">
    <name type="scientific">Pelotomaculum schinkii</name>
    <dbReference type="NCBI Taxonomy" id="78350"/>
    <lineage>
        <taxon>Bacteria</taxon>
        <taxon>Bacillati</taxon>
        <taxon>Bacillota</taxon>
        <taxon>Clostridia</taxon>
        <taxon>Eubacteriales</taxon>
        <taxon>Desulfotomaculaceae</taxon>
        <taxon>Pelotomaculum</taxon>
    </lineage>
</organism>
<feature type="transmembrane region" description="Helical" evidence="8">
    <location>
        <begin position="307"/>
        <end position="327"/>
    </location>
</feature>
<keyword evidence="5 8" id="KW-0812">Transmembrane</keyword>
<accession>A0A4Y7R9B7</accession>
<evidence type="ECO:0000256" key="2">
    <source>
        <dbReference type="ARBA" id="ARBA00007998"/>
    </source>
</evidence>
<feature type="transmembrane region" description="Helical" evidence="8">
    <location>
        <begin position="119"/>
        <end position="139"/>
    </location>
</feature>
<sequence length="371" mass="41157">MSLEKGRLSSRQVMFLVANMVFATEVQFVPALLTKYAGQDAWVVVLIVTVLGILFGIPIISLGLRFPGKNPVEYGMDLLGKWGGRVLGMILSLFFFFVAAAAVRELADHLVIAVMPRTPLVVFIALYVFAIAYGVHLGLEVFARACEILYPLFLIALMGGSLFLFPVANWELLKPFLEHSPLELMRGAVNMLSFYGEGLAILFLIPYMRHPEQAPGLNLKITLLLNVPILIMVMLQIATFGALENSRILFPSFELVKMISVAGFFERVEAFLLAFWVTTVCLKVSLLFYTALIAFAQSVNLSEHRPLVWPGAVILAAFATLIFTDIVQARGFLATTWNIFALSVEMSVFILLYILALLRKKGVPKTGETKE</sequence>
<dbReference type="PANTHER" id="PTHR34975:SF2">
    <property type="entry name" value="SPORE GERMINATION PROTEIN A2"/>
    <property type="match status" value="1"/>
</dbReference>
<evidence type="ECO:0000313" key="10">
    <source>
        <dbReference type="Proteomes" id="UP000298324"/>
    </source>
</evidence>
<dbReference type="GO" id="GO:0009847">
    <property type="term" value="P:spore germination"/>
    <property type="evidence" value="ECO:0007669"/>
    <property type="project" value="InterPro"/>
</dbReference>
<feature type="transmembrane region" description="Helical" evidence="8">
    <location>
        <begin position="148"/>
        <end position="168"/>
    </location>
</feature>
<evidence type="ECO:0000313" key="9">
    <source>
        <dbReference type="EMBL" id="TEB05309.1"/>
    </source>
</evidence>
<dbReference type="PANTHER" id="PTHR34975">
    <property type="entry name" value="SPORE GERMINATION PROTEIN A2"/>
    <property type="match status" value="1"/>
</dbReference>
<keyword evidence="4" id="KW-0309">Germination</keyword>
<feature type="transmembrane region" description="Helical" evidence="8">
    <location>
        <begin position="12"/>
        <end position="29"/>
    </location>
</feature>
<reference evidence="9 10" key="1">
    <citation type="journal article" date="2018" name="Environ. Microbiol.">
        <title>Novel energy conservation strategies and behaviour of Pelotomaculum schinkii driving syntrophic propionate catabolism.</title>
        <authorList>
            <person name="Hidalgo-Ahumada C.A.P."/>
            <person name="Nobu M.K."/>
            <person name="Narihiro T."/>
            <person name="Tamaki H."/>
            <person name="Liu W.T."/>
            <person name="Kamagata Y."/>
            <person name="Stams A.J.M."/>
            <person name="Imachi H."/>
            <person name="Sousa D.Z."/>
        </authorList>
    </citation>
    <scope>NUCLEOTIDE SEQUENCE [LARGE SCALE GENOMIC DNA]</scope>
    <source>
        <strain evidence="9 10">HH</strain>
    </source>
</reference>
<comment type="similarity">
    <text evidence="2">Belongs to the amino acid-polyamine-organocation (APC) superfamily. Spore germination protein (SGP) (TC 2.A.3.9) family.</text>
</comment>
<keyword evidence="6 8" id="KW-1133">Transmembrane helix</keyword>
<dbReference type="EMBL" id="QFGA01000002">
    <property type="protein sequence ID" value="TEB05309.1"/>
    <property type="molecule type" value="Genomic_DNA"/>
</dbReference>
<dbReference type="Proteomes" id="UP000298324">
    <property type="component" value="Unassembled WGS sequence"/>
</dbReference>
<evidence type="ECO:0000256" key="7">
    <source>
        <dbReference type="ARBA" id="ARBA00023136"/>
    </source>
</evidence>
<evidence type="ECO:0000256" key="4">
    <source>
        <dbReference type="ARBA" id="ARBA00022544"/>
    </source>
</evidence>
<comment type="subcellular location">
    <subcellularLocation>
        <location evidence="1">Membrane</location>
        <topology evidence="1">Multi-pass membrane protein</topology>
    </subcellularLocation>
</comment>
<keyword evidence="3" id="KW-0813">Transport</keyword>
<name>A0A4Y7R9B7_9FIRM</name>
<keyword evidence="7 8" id="KW-0472">Membrane</keyword>
<dbReference type="AlphaFoldDB" id="A0A4Y7R9B7"/>